<dbReference type="OrthoDB" id="2374192at2"/>
<dbReference type="RefSeq" id="WP_074951521.1">
    <property type="nucleotide sequence ID" value="NZ_FPBV01000007.1"/>
</dbReference>
<evidence type="ECO:0000256" key="1">
    <source>
        <dbReference type="PROSITE-ProRule" id="PRU00703"/>
    </source>
</evidence>
<dbReference type="PROSITE" id="PS51371">
    <property type="entry name" value="CBS"/>
    <property type="match status" value="1"/>
</dbReference>
<dbReference type="eggNOG" id="ENOG502ZFRA">
    <property type="taxonomic scope" value="Bacteria"/>
</dbReference>
<evidence type="ECO:0000313" key="4">
    <source>
        <dbReference type="Proteomes" id="UP000183508"/>
    </source>
</evidence>
<keyword evidence="4" id="KW-1185">Reference proteome</keyword>
<sequence length="177" mass="18976">MIAKEVMMQAPVVLHPEMTVADALADAARSELDVLPVVDGSGRYLGTVPKSALADQAADTGRKVSSLCCSDALLCDPETAIEHFQHDAMSAVPHRTIVVVGRDGRYHGVIPSVHWAVDEAKVQSGHPRSPLEVRTSNMHLIWRCLQCGELAKRNDGLPAVCPSCGADAGQFCLHTED</sequence>
<dbReference type="SUPFAM" id="SSF54631">
    <property type="entry name" value="CBS-domain pair"/>
    <property type="match status" value="1"/>
</dbReference>
<evidence type="ECO:0000313" key="3">
    <source>
        <dbReference type="EMBL" id="SFU76850.1"/>
    </source>
</evidence>
<dbReference type="Gene3D" id="3.10.580.10">
    <property type="entry name" value="CBS-domain"/>
    <property type="match status" value="1"/>
</dbReference>
<feature type="domain" description="CBS" evidence="2">
    <location>
        <begin position="7"/>
        <end position="64"/>
    </location>
</feature>
<dbReference type="STRING" id="392015.SAMN05421543_107148"/>
<dbReference type="Gene3D" id="2.20.28.10">
    <property type="match status" value="1"/>
</dbReference>
<reference evidence="4" key="1">
    <citation type="submission" date="2016-10" db="EMBL/GenBank/DDBJ databases">
        <authorList>
            <person name="Varghese N."/>
        </authorList>
    </citation>
    <scope>NUCLEOTIDE SEQUENCE [LARGE SCALE GENOMIC DNA]</scope>
    <source>
        <strain evidence="4">DSM 17980</strain>
    </source>
</reference>
<evidence type="ECO:0000259" key="2">
    <source>
        <dbReference type="PROSITE" id="PS51371"/>
    </source>
</evidence>
<accession>A0A1I7IV93</accession>
<protein>
    <submittedName>
        <fullName evidence="3">CBS domain-containing protein</fullName>
    </submittedName>
</protein>
<dbReference type="Proteomes" id="UP000183508">
    <property type="component" value="Unassembled WGS sequence"/>
</dbReference>
<dbReference type="EMBL" id="FPBV01000007">
    <property type="protein sequence ID" value="SFU76850.1"/>
    <property type="molecule type" value="Genomic_DNA"/>
</dbReference>
<proteinExistence type="predicted"/>
<dbReference type="Pfam" id="PF00571">
    <property type="entry name" value="CBS"/>
    <property type="match status" value="1"/>
</dbReference>
<keyword evidence="1" id="KW-0129">CBS domain</keyword>
<dbReference type="InterPro" id="IPR046342">
    <property type="entry name" value="CBS_dom_sf"/>
</dbReference>
<dbReference type="SUPFAM" id="SSF57802">
    <property type="entry name" value="Rubredoxin-like"/>
    <property type="match status" value="1"/>
</dbReference>
<name>A0A1I7IV93_9BACL</name>
<organism evidence="3 4">
    <name type="scientific">Alicyclobacillus macrosporangiidus</name>
    <dbReference type="NCBI Taxonomy" id="392015"/>
    <lineage>
        <taxon>Bacteria</taxon>
        <taxon>Bacillati</taxon>
        <taxon>Bacillota</taxon>
        <taxon>Bacilli</taxon>
        <taxon>Bacillales</taxon>
        <taxon>Alicyclobacillaceae</taxon>
        <taxon>Alicyclobacillus</taxon>
    </lineage>
</organism>
<dbReference type="AlphaFoldDB" id="A0A1I7IV93"/>
<dbReference type="InterPro" id="IPR055554">
    <property type="entry name" value="DUF7130"/>
</dbReference>
<dbReference type="InterPro" id="IPR000644">
    <property type="entry name" value="CBS_dom"/>
</dbReference>
<dbReference type="Pfam" id="PF23458">
    <property type="entry name" value="DUF7130"/>
    <property type="match status" value="1"/>
</dbReference>
<gene>
    <name evidence="3" type="ORF">SAMN05421543_107148</name>
</gene>